<dbReference type="InterPro" id="IPR006329">
    <property type="entry name" value="AMPD"/>
</dbReference>
<dbReference type="AlphaFoldDB" id="A0AAV1AIM2"/>
<dbReference type="Pfam" id="PF19326">
    <property type="entry name" value="AMP_deaminase"/>
    <property type="match status" value="1"/>
</dbReference>
<comment type="similarity">
    <text evidence="1">Belongs to the metallo-dependent hydrolases superfamily. Adenosine and AMP deaminases family.</text>
</comment>
<evidence type="ECO:0000256" key="1">
    <source>
        <dbReference type="ARBA" id="ARBA00006676"/>
    </source>
</evidence>
<dbReference type="PANTHER" id="PTHR11359">
    <property type="entry name" value="AMP DEAMINASE"/>
    <property type="match status" value="1"/>
</dbReference>
<dbReference type="GO" id="GO:0046872">
    <property type="term" value="F:metal ion binding"/>
    <property type="evidence" value="ECO:0007669"/>
    <property type="project" value="UniProtKB-KW"/>
</dbReference>
<keyword evidence="3" id="KW-0479">Metal-binding</keyword>
<reference evidence="4 5" key="1">
    <citation type="submission" date="2023-01" db="EMBL/GenBank/DDBJ databases">
        <authorList>
            <person name="Kreplak J."/>
        </authorList>
    </citation>
    <scope>NUCLEOTIDE SEQUENCE [LARGE SCALE GENOMIC DNA]</scope>
</reference>
<keyword evidence="3" id="KW-0862">Zinc</keyword>
<feature type="binding site" evidence="3">
    <location>
        <position position="123"/>
    </location>
    <ligand>
        <name>Zn(2+)</name>
        <dbReference type="ChEBI" id="CHEBI:29105"/>
        <note>catalytic</note>
    </ligand>
</feature>
<dbReference type="GO" id="GO:0005829">
    <property type="term" value="C:cytosol"/>
    <property type="evidence" value="ECO:0007669"/>
    <property type="project" value="TreeGrafter"/>
</dbReference>
<dbReference type="EMBL" id="OX451739">
    <property type="protein sequence ID" value="CAI8610169.1"/>
    <property type="molecule type" value="Genomic_DNA"/>
</dbReference>
<name>A0AAV1AIM2_VICFA</name>
<organism evidence="4 5">
    <name type="scientific">Vicia faba</name>
    <name type="common">Broad bean</name>
    <name type="synonym">Faba vulgaris</name>
    <dbReference type="NCBI Taxonomy" id="3906"/>
    <lineage>
        <taxon>Eukaryota</taxon>
        <taxon>Viridiplantae</taxon>
        <taxon>Streptophyta</taxon>
        <taxon>Embryophyta</taxon>
        <taxon>Tracheophyta</taxon>
        <taxon>Spermatophyta</taxon>
        <taxon>Magnoliopsida</taxon>
        <taxon>eudicotyledons</taxon>
        <taxon>Gunneridae</taxon>
        <taxon>Pentapetalae</taxon>
        <taxon>rosids</taxon>
        <taxon>fabids</taxon>
        <taxon>Fabales</taxon>
        <taxon>Fabaceae</taxon>
        <taxon>Papilionoideae</taxon>
        <taxon>50 kb inversion clade</taxon>
        <taxon>NPAAA clade</taxon>
        <taxon>Hologalegina</taxon>
        <taxon>IRL clade</taxon>
        <taxon>Fabeae</taxon>
        <taxon>Vicia</taxon>
    </lineage>
</organism>
<evidence type="ECO:0000256" key="3">
    <source>
        <dbReference type="PIRSR" id="PIRSR606329-3"/>
    </source>
</evidence>
<dbReference type="GO" id="GO:0003876">
    <property type="term" value="F:AMP deaminase activity"/>
    <property type="evidence" value="ECO:0007669"/>
    <property type="project" value="InterPro"/>
</dbReference>
<dbReference type="GO" id="GO:0032264">
    <property type="term" value="P:IMP salvage"/>
    <property type="evidence" value="ECO:0007669"/>
    <property type="project" value="InterPro"/>
</dbReference>
<evidence type="ECO:0000313" key="5">
    <source>
        <dbReference type="Proteomes" id="UP001157006"/>
    </source>
</evidence>
<protein>
    <recommendedName>
        <fullName evidence="6">AMP deaminase</fullName>
    </recommendedName>
</protein>
<gene>
    <name evidence="4" type="ORF">VFH_IV168920</name>
</gene>
<feature type="binding site" evidence="3">
    <location>
        <position position="121"/>
    </location>
    <ligand>
        <name>Zn(2+)</name>
        <dbReference type="ChEBI" id="CHEBI:29105"/>
        <note>catalytic</note>
    </ligand>
</feature>
<comment type="cofactor">
    <cofactor evidence="3">
        <name>Zn(2+)</name>
        <dbReference type="ChEBI" id="CHEBI:29105"/>
    </cofactor>
    <text evidence="3">Binds 1 zinc ion per subunit.</text>
</comment>
<evidence type="ECO:0000313" key="4">
    <source>
        <dbReference type="EMBL" id="CAI8610169.1"/>
    </source>
</evidence>
<dbReference type="InterPro" id="IPR032466">
    <property type="entry name" value="Metal_Hydrolase"/>
</dbReference>
<dbReference type="Proteomes" id="UP001157006">
    <property type="component" value="Chromosome 4"/>
</dbReference>
<sequence length="162" mass="18729">MHNQFANTHFLVWEICGSEQFNGHLVLPNGENGAIRAPICIGLQRDTSISSKYSNFSSSSIHYSQRVVYLSMWIRTLCYHWLNLLEQQFILHLMLNADKEFLAQNSALHRNFFHVRKVDTHVHLSACMNQKHLLRFINSKLRNKPGESLDFHGERNGFGFGG</sequence>
<feature type="binding site" evidence="2">
    <location>
        <position position="123"/>
    </location>
    <ligand>
        <name>substrate</name>
    </ligand>
</feature>
<accession>A0AAV1AIM2</accession>
<dbReference type="PANTHER" id="PTHR11359:SF0">
    <property type="entry name" value="AMP DEAMINASE"/>
    <property type="match status" value="1"/>
</dbReference>
<dbReference type="GO" id="GO:0046033">
    <property type="term" value="P:AMP metabolic process"/>
    <property type="evidence" value="ECO:0007669"/>
    <property type="project" value="TreeGrafter"/>
</dbReference>
<dbReference type="Gene3D" id="3.20.20.140">
    <property type="entry name" value="Metal-dependent hydrolases"/>
    <property type="match status" value="1"/>
</dbReference>
<evidence type="ECO:0000256" key="2">
    <source>
        <dbReference type="PIRSR" id="PIRSR606329-2"/>
    </source>
</evidence>
<proteinExistence type="inferred from homology"/>
<dbReference type="SUPFAM" id="SSF51556">
    <property type="entry name" value="Metallo-dependent hydrolases"/>
    <property type="match status" value="1"/>
</dbReference>
<keyword evidence="5" id="KW-1185">Reference proteome</keyword>
<evidence type="ECO:0008006" key="6">
    <source>
        <dbReference type="Google" id="ProtNLM"/>
    </source>
</evidence>